<dbReference type="Proteomes" id="UP000272942">
    <property type="component" value="Unassembled WGS sequence"/>
</dbReference>
<keyword evidence="3" id="KW-0067">ATP-binding</keyword>
<name>A0A183A950_9TREM</name>
<proteinExistence type="inferred from homology"/>
<comment type="similarity">
    <text evidence="1">Belongs to the heat shock protein 70 family.</text>
</comment>
<evidence type="ECO:0000256" key="1">
    <source>
        <dbReference type="ARBA" id="ARBA00007381"/>
    </source>
</evidence>
<dbReference type="GO" id="GO:0140662">
    <property type="term" value="F:ATP-dependent protein folding chaperone"/>
    <property type="evidence" value="ECO:0007669"/>
    <property type="project" value="InterPro"/>
</dbReference>
<keyword evidence="2" id="KW-0547">Nucleotide-binding</keyword>
<organism evidence="6">
    <name type="scientific">Echinostoma caproni</name>
    <dbReference type="NCBI Taxonomy" id="27848"/>
    <lineage>
        <taxon>Eukaryota</taxon>
        <taxon>Metazoa</taxon>
        <taxon>Spiralia</taxon>
        <taxon>Lophotrochozoa</taxon>
        <taxon>Platyhelminthes</taxon>
        <taxon>Trematoda</taxon>
        <taxon>Digenea</taxon>
        <taxon>Plagiorchiida</taxon>
        <taxon>Echinostomata</taxon>
        <taxon>Echinostomatoidea</taxon>
        <taxon>Echinostomatidae</taxon>
        <taxon>Echinostoma</taxon>
    </lineage>
</organism>
<reference evidence="6" key="1">
    <citation type="submission" date="2016-06" db="UniProtKB">
        <authorList>
            <consortium name="WormBaseParasite"/>
        </authorList>
    </citation>
    <scope>IDENTIFICATION</scope>
</reference>
<gene>
    <name evidence="4" type="ORF">ECPE_LOCUS3485</name>
</gene>
<dbReference type="AlphaFoldDB" id="A0A183A950"/>
<dbReference type="WBParaSite" id="ECPE_0000348801-mRNA-1">
    <property type="protein sequence ID" value="ECPE_0000348801-mRNA-1"/>
    <property type="gene ID" value="ECPE_0000348801"/>
</dbReference>
<dbReference type="SUPFAM" id="SSF100920">
    <property type="entry name" value="Heat shock protein 70kD (HSP70), peptide-binding domain"/>
    <property type="match status" value="1"/>
</dbReference>
<reference evidence="4 5" key="2">
    <citation type="submission" date="2018-11" db="EMBL/GenBank/DDBJ databases">
        <authorList>
            <consortium name="Pathogen Informatics"/>
        </authorList>
    </citation>
    <scope>NUCLEOTIDE SEQUENCE [LARGE SCALE GENOMIC DNA]</scope>
    <source>
        <strain evidence="4 5">Egypt</strain>
    </source>
</reference>
<dbReference type="Gene3D" id="2.60.34.10">
    <property type="entry name" value="Substrate Binding Domain Of DNAk, Chain A, domain 1"/>
    <property type="match status" value="1"/>
</dbReference>
<evidence type="ECO:0000313" key="4">
    <source>
        <dbReference type="EMBL" id="VDP69649.1"/>
    </source>
</evidence>
<dbReference type="InterPro" id="IPR029047">
    <property type="entry name" value="HSP70_peptide-bd_sf"/>
</dbReference>
<dbReference type="PANTHER" id="PTHR19375">
    <property type="entry name" value="HEAT SHOCK PROTEIN 70KDA"/>
    <property type="match status" value="1"/>
</dbReference>
<protein>
    <submittedName>
        <fullName evidence="6">Heat shock cognate 71 kDa protein</fullName>
    </submittedName>
</protein>
<dbReference type="Pfam" id="PF00012">
    <property type="entry name" value="HSP70"/>
    <property type="match status" value="1"/>
</dbReference>
<evidence type="ECO:0000313" key="6">
    <source>
        <dbReference type="WBParaSite" id="ECPE_0000348801-mRNA-1"/>
    </source>
</evidence>
<keyword evidence="5" id="KW-1185">Reference proteome</keyword>
<accession>A0A183A950</accession>
<dbReference type="GO" id="GO:0005524">
    <property type="term" value="F:ATP binding"/>
    <property type="evidence" value="ECO:0007669"/>
    <property type="project" value="UniProtKB-KW"/>
</dbReference>
<sequence>MVVIFPRNTQVPDSKTMLIEGSQSRELSIRLYEGEDPLVENNYFLGEACISIPPPYTNITEVTFCVDQNTNISLYTIDKATGQRIDVKIHDARNQLCRQDIDYIIQNCKRNLAADKNETERIEERNRLRVDVQRMMHEAQKLLHDRKNDLHFIETQCDIALHWIKQCPNSSLKKYKEIRSELKKMFHKFGIFFESGTA</sequence>
<dbReference type="InterPro" id="IPR013126">
    <property type="entry name" value="Hsp_70_fam"/>
</dbReference>
<evidence type="ECO:0000256" key="3">
    <source>
        <dbReference type="ARBA" id="ARBA00022840"/>
    </source>
</evidence>
<dbReference type="OrthoDB" id="1751276at2759"/>
<evidence type="ECO:0000256" key="2">
    <source>
        <dbReference type="ARBA" id="ARBA00022741"/>
    </source>
</evidence>
<evidence type="ECO:0000313" key="5">
    <source>
        <dbReference type="Proteomes" id="UP000272942"/>
    </source>
</evidence>
<dbReference type="EMBL" id="UZAN01040438">
    <property type="protein sequence ID" value="VDP69649.1"/>
    <property type="molecule type" value="Genomic_DNA"/>
</dbReference>